<organism evidence="1 2">
    <name type="scientific">Caerostris darwini</name>
    <dbReference type="NCBI Taxonomy" id="1538125"/>
    <lineage>
        <taxon>Eukaryota</taxon>
        <taxon>Metazoa</taxon>
        <taxon>Ecdysozoa</taxon>
        <taxon>Arthropoda</taxon>
        <taxon>Chelicerata</taxon>
        <taxon>Arachnida</taxon>
        <taxon>Araneae</taxon>
        <taxon>Araneomorphae</taxon>
        <taxon>Entelegynae</taxon>
        <taxon>Araneoidea</taxon>
        <taxon>Araneidae</taxon>
        <taxon>Caerostris</taxon>
    </lineage>
</organism>
<reference evidence="1 2" key="1">
    <citation type="submission" date="2021-06" db="EMBL/GenBank/DDBJ databases">
        <title>Caerostris darwini draft genome.</title>
        <authorList>
            <person name="Kono N."/>
            <person name="Arakawa K."/>
        </authorList>
    </citation>
    <scope>NUCLEOTIDE SEQUENCE [LARGE SCALE GENOMIC DNA]</scope>
</reference>
<name>A0AAV4R387_9ARAC</name>
<keyword evidence="2" id="KW-1185">Reference proteome</keyword>
<protein>
    <submittedName>
        <fullName evidence="1">Uncharacterized protein</fullName>
    </submittedName>
</protein>
<dbReference type="EMBL" id="BPLQ01005644">
    <property type="protein sequence ID" value="GIY16185.1"/>
    <property type="molecule type" value="Genomic_DNA"/>
</dbReference>
<dbReference type="AlphaFoldDB" id="A0AAV4R387"/>
<evidence type="ECO:0000313" key="2">
    <source>
        <dbReference type="Proteomes" id="UP001054837"/>
    </source>
</evidence>
<sequence length="113" mass="12987">MKSKQCTVRESHRFAVSECTPILLCMNRISGIYTSQRRAAIICRGGRRKRQVDQNDYPCKKLSATNTGRINLKIDDMFIIVGIISLRQHYSNIMVLEESIARKPLENGHFDCQ</sequence>
<evidence type="ECO:0000313" key="1">
    <source>
        <dbReference type="EMBL" id="GIY16185.1"/>
    </source>
</evidence>
<comment type="caution">
    <text evidence="1">The sequence shown here is derived from an EMBL/GenBank/DDBJ whole genome shotgun (WGS) entry which is preliminary data.</text>
</comment>
<gene>
    <name evidence="1" type="ORF">CDAR_310521</name>
</gene>
<proteinExistence type="predicted"/>
<dbReference type="Proteomes" id="UP001054837">
    <property type="component" value="Unassembled WGS sequence"/>
</dbReference>
<accession>A0AAV4R387</accession>